<dbReference type="Pfam" id="PF11741">
    <property type="entry name" value="AMIN"/>
    <property type="match status" value="1"/>
</dbReference>
<protein>
    <recommendedName>
        <fullName evidence="2">N-acetylmuramoyl-L-alanine amidase</fullName>
        <ecNumber evidence="2">3.5.1.28</ecNumber>
    </recommendedName>
</protein>
<accession>A0ABY6J2R5</accession>
<dbReference type="PANTHER" id="PTHR30404">
    <property type="entry name" value="N-ACETYLMURAMOYL-L-ALANINE AMIDASE"/>
    <property type="match status" value="1"/>
</dbReference>
<dbReference type="Gene3D" id="2.60.40.3500">
    <property type="match status" value="1"/>
</dbReference>
<evidence type="ECO:0000256" key="4">
    <source>
        <dbReference type="SAM" id="SignalP"/>
    </source>
</evidence>
<comment type="catalytic activity">
    <reaction evidence="1">
        <text>Hydrolyzes the link between N-acetylmuramoyl residues and L-amino acid residues in certain cell-wall glycopeptides.</text>
        <dbReference type="EC" id="3.5.1.28"/>
    </reaction>
</comment>
<feature type="chain" id="PRO_5047548480" description="N-acetylmuramoyl-L-alanine amidase" evidence="4">
    <location>
        <begin position="19"/>
        <end position="572"/>
    </location>
</feature>
<feature type="domain" description="MurNAc-LAA" evidence="5">
    <location>
        <begin position="456"/>
        <end position="564"/>
    </location>
</feature>
<organism evidence="6 7">
    <name type="scientific">Chitinophaga horti</name>
    <dbReference type="NCBI Taxonomy" id="2920382"/>
    <lineage>
        <taxon>Bacteria</taxon>
        <taxon>Pseudomonadati</taxon>
        <taxon>Bacteroidota</taxon>
        <taxon>Chitinophagia</taxon>
        <taxon>Chitinophagales</taxon>
        <taxon>Chitinophagaceae</taxon>
        <taxon>Chitinophaga</taxon>
    </lineage>
</organism>
<dbReference type="PANTHER" id="PTHR30404:SF0">
    <property type="entry name" value="N-ACETYLMURAMOYL-L-ALANINE AMIDASE AMIC"/>
    <property type="match status" value="1"/>
</dbReference>
<dbReference type="SUPFAM" id="SSF53187">
    <property type="entry name" value="Zn-dependent exopeptidases"/>
    <property type="match status" value="1"/>
</dbReference>
<evidence type="ECO:0000256" key="2">
    <source>
        <dbReference type="ARBA" id="ARBA00011901"/>
    </source>
</evidence>
<dbReference type="InterPro" id="IPR050695">
    <property type="entry name" value="N-acetylmuramoyl_amidase_3"/>
</dbReference>
<dbReference type="SMART" id="SM00646">
    <property type="entry name" value="Ami_3"/>
    <property type="match status" value="1"/>
</dbReference>
<keyword evidence="4" id="KW-0732">Signal</keyword>
<feature type="signal peptide" evidence="4">
    <location>
        <begin position="1"/>
        <end position="18"/>
    </location>
</feature>
<dbReference type="Gene3D" id="3.40.630.40">
    <property type="entry name" value="Zn-dependent exopeptidases"/>
    <property type="match status" value="1"/>
</dbReference>
<dbReference type="EMBL" id="CP107006">
    <property type="protein sequence ID" value="UYQ92484.1"/>
    <property type="molecule type" value="Genomic_DNA"/>
</dbReference>
<evidence type="ECO:0000256" key="1">
    <source>
        <dbReference type="ARBA" id="ARBA00001561"/>
    </source>
</evidence>
<evidence type="ECO:0000259" key="5">
    <source>
        <dbReference type="SMART" id="SM00646"/>
    </source>
</evidence>
<keyword evidence="7" id="KW-1185">Reference proteome</keyword>
<evidence type="ECO:0000256" key="3">
    <source>
        <dbReference type="ARBA" id="ARBA00022801"/>
    </source>
</evidence>
<evidence type="ECO:0000313" key="6">
    <source>
        <dbReference type="EMBL" id="UYQ92484.1"/>
    </source>
</evidence>
<reference evidence="6" key="1">
    <citation type="submission" date="2022-10" db="EMBL/GenBank/DDBJ databases">
        <title>Chitinophaga sp. nov., isolated from soil.</title>
        <authorList>
            <person name="Jeon C.O."/>
        </authorList>
    </citation>
    <scope>NUCLEOTIDE SEQUENCE</scope>
    <source>
        <strain evidence="6">R8</strain>
    </source>
</reference>
<name>A0ABY6J2R5_9BACT</name>
<dbReference type="RefSeq" id="WP_264280738.1">
    <property type="nucleotide sequence ID" value="NZ_CP107006.1"/>
</dbReference>
<dbReference type="EC" id="3.5.1.28" evidence="2"/>
<gene>
    <name evidence="6" type="ORF">MKQ68_20585</name>
</gene>
<dbReference type="Proteomes" id="UP001162741">
    <property type="component" value="Chromosome"/>
</dbReference>
<dbReference type="Pfam" id="PF01520">
    <property type="entry name" value="Amidase_3"/>
    <property type="match status" value="1"/>
</dbReference>
<dbReference type="CDD" id="cd02696">
    <property type="entry name" value="MurNAc-LAA"/>
    <property type="match status" value="1"/>
</dbReference>
<sequence length="572" mass="62188">MMKTTGCLLLLAFSAAQASAQAFIRMTQPGREQNAVTTARQYLVGSTCKGCSLTLNDTMAIVYGTGAFALPVNLSPGLNTYRLKATSTEGKSVEKTINFNYNVPETPLPVSTFNITDITTYPEGNLVLQSGDAIRLRVKALPGCIAKVGETLLYEQPQAMPGTYQGTYIVKPNDPLITGTGLRVTLRKDNQETSRITGSTFSMASSIPLVVKTVGSMPYLEFGLGEDRLGGARMTILDTAVLLNVTGKVGGDYRVQLANNVTAYIPSGQTALMPPGTFPPTSLTSSWRVWGDDKYDYVSVGLSAKLPYRTKQEINPARIVLDIFGATANTNWISQLQSVKEIKNAYYEQVSDDIFRVTIDLVHAQHWGYNVYYNGNNLVVRVKRQPATPSIKGLTITVDAGHGGSNPGAMGPTGATEKDLTLLIARELQDQLVDEGAKVIMTRMTDSYVDNTYRITSNRAKDPDLLVSIHLNSAGNPIDISGTSTFYKHIGFRPLSLAIYKRMLELGLKEYGNVGNFNFALNVPTEYPNVLVETLFLSNPSDEALVLDPGFRKQMAAKIVLGIKDFLAGAIK</sequence>
<proteinExistence type="predicted"/>
<dbReference type="InterPro" id="IPR002508">
    <property type="entry name" value="MurNAc-LAA_cat"/>
</dbReference>
<keyword evidence="3" id="KW-0378">Hydrolase</keyword>
<evidence type="ECO:0000313" key="7">
    <source>
        <dbReference type="Proteomes" id="UP001162741"/>
    </source>
</evidence>
<dbReference type="InterPro" id="IPR021731">
    <property type="entry name" value="AMIN_dom"/>
</dbReference>